<name>A0A7S6WPB5_9SPIR</name>
<dbReference type="GeneID" id="301089454"/>
<evidence type="ECO:0000313" key="1">
    <source>
        <dbReference type="EMBL" id="QOW60835.1"/>
    </source>
</evidence>
<dbReference type="InterPro" id="IPR047767">
    <property type="entry name" value="PSP1-like"/>
</dbReference>
<dbReference type="GO" id="GO:0005737">
    <property type="term" value="C:cytoplasm"/>
    <property type="evidence" value="ECO:0007669"/>
    <property type="project" value="TreeGrafter"/>
</dbReference>
<sequence length="304" mass="34239">MTYNEDENIEDIAALEDSDVPPLRKAAHPEDFPSPLYQLKLEYSQETVYAVLPAGLVVKPGEYVLTPTRYGNDIAKFCGQVKCPINSSPDEVVTVIRKTTAEDLFLLEENKNKEKEAGVVFKEKVALNNLDMKFIGCHFLFDESKVLFFFSADNRIDFRKLVKDLVSVFKVRVELRQIGVRDESRIIGGLGCCGRPYCCHGVTDKLNPVSIKMAKEQNLSLNSTKISGQCGRLLCCLAYEHEWYSDVRKAMPPEGIKFGYDGTTFKITELNPITQMVSLLGEDGRILSIPSKRIKNVGGKWQIR</sequence>
<dbReference type="InterPro" id="IPR007557">
    <property type="entry name" value="PSP1_C"/>
</dbReference>
<organism evidence="1 2">
    <name type="scientific">Treponema pedis</name>
    <dbReference type="NCBI Taxonomy" id="409322"/>
    <lineage>
        <taxon>Bacteria</taxon>
        <taxon>Pseudomonadati</taxon>
        <taxon>Spirochaetota</taxon>
        <taxon>Spirochaetia</taxon>
        <taxon>Spirochaetales</taxon>
        <taxon>Treponemataceae</taxon>
        <taxon>Treponema</taxon>
    </lineage>
</organism>
<gene>
    <name evidence="1" type="ORF">IFE08_13820</name>
</gene>
<protein>
    <submittedName>
        <fullName evidence="1">Uncharacterized protein</fullName>
    </submittedName>
</protein>
<reference evidence="1 2" key="1">
    <citation type="submission" date="2020-09" db="EMBL/GenBank/DDBJ databases">
        <title>Characterization of Treponema spp. from bovine digital dermatitis in Korea.</title>
        <authorList>
            <person name="Espiritu H.M."/>
            <person name="Cho Y.I."/>
            <person name="Mamuad L."/>
        </authorList>
    </citation>
    <scope>NUCLEOTIDE SEQUENCE [LARGE SCALE GENOMIC DNA]</scope>
    <source>
        <strain evidence="1 2">KS1</strain>
    </source>
</reference>
<dbReference type="PROSITE" id="PS51411">
    <property type="entry name" value="PSP1_C"/>
    <property type="match status" value="1"/>
</dbReference>
<dbReference type="PANTHER" id="PTHR43830:SF3">
    <property type="entry name" value="PROTEIN PSP1"/>
    <property type="match status" value="1"/>
</dbReference>
<proteinExistence type="predicted"/>
<accession>A0A7S6WPB5</accession>
<dbReference type="Proteomes" id="UP000593915">
    <property type="component" value="Chromosome"/>
</dbReference>
<dbReference type="PANTHER" id="PTHR43830">
    <property type="entry name" value="PROTEIN PSP1"/>
    <property type="match status" value="1"/>
</dbReference>
<dbReference type="AlphaFoldDB" id="A0A7S6WPB5"/>
<dbReference type="Pfam" id="PF04468">
    <property type="entry name" value="PSP1"/>
    <property type="match status" value="1"/>
</dbReference>
<dbReference type="NCBIfam" id="NF041131">
    <property type="entry name" value="RicT_YaaT_fam"/>
    <property type="match status" value="1"/>
</dbReference>
<dbReference type="RefSeq" id="WP_020964592.1">
    <property type="nucleotide sequence ID" value="NZ_CP045670.1"/>
</dbReference>
<evidence type="ECO:0000313" key="2">
    <source>
        <dbReference type="Proteomes" id="UP000593915"/>
    </source>
</evidence>
<dbReference type="EMBL" id="CP061839">
    <property type="protein sequence ID" value="QOW60835.1"/>
    <property type="molecule type" value="Genomic_DNA"/>
</dbReference>